<feature type="compositionally biased region" description="Low complexity" evidence="1">
    <location>
        <begin position="59"/>
        <end position="73"/>
    </location>
</feature>
<dbReference type="RefSeq" id="WP_368499392.1">
    <property type="nucleotide sequence ID" value="NZ_CP162511.1"/>
</dbReference>
<name>A0AB39BL12_9MICO</name>
<gene>
    <name evidence="2" type="ORF">ABFY20_07930</name>
</gene>
<feature type="compositionally biased region" description="Basic residues" evidence="1">
    <location>
        <begin position="38"/>
        <end position="52"/>
    </location>
</feature>
<sequence length="96" mass="9960">MALSPARAAAGFSPLADPRAKVMRVENRNTGTTTSRVRASHHSTVRTRRHPSPRTGCLSSATRGASGAASASPGGAISWVVMVVLLFSTSTDARRG</sequence>
<evidence type="ECO:0000313" key="2">
    <source>
        <dbReference type="EMBL" id="XDI07016.1"/>
    </source>
</evidence>
<organism evidence="2">
    <name type="scientific">Herbiconiux sp. A18JL235</name>
    <dbReference type="NCBI Taxonomy" id="3152363"/>
    <lineage>
        <taxon>Bacteria</taxon>
        <taxon>Bacillati</taxon>
        <taxon>Actinomycetota</taxon>
        <taxon>Actinomycetes</taxon>
        <taxon>Micrococcales</taxon>
        <taxon>Microbacteriaceae</taxon>
        <taxon>Herbiconiux</taxon>
    </lineage>
</organism>
<evidence type="ECO:0000256" key="1">
    <source>
        <dbReference type="SAM" id="MobiDB-lite"/>
    </source>
</evidence>
<feature type="compositionally biased region" description="Polar residues" evidence="1">
    <location>
        <begin position="28"/>
        <end position="37"/>
    </location>
</feature>
<proteinExistence type="predicted"/>
<reference evidence="2" key="1">
    <citation type="submission" date="2024-05" db="EMBL/GenBank/DDBJ databases">
        <title>Herbiconiux sp. A18JL235.</title>
        <authorList>
            <person name="Zhang G."/>
        </authorList>
    </citation>
    <scope>NUCLEOTIDE SEQUENCE</scope>
    <source>
        <strain evidence="2">A18JL235</strain>
    </source>
</reference>
<accession>A0AB39BL12</accession>
<dbReference type="AlphaFoldDB" id="A0AB39BL12"/>
<protein>
    <submittedName>
        <fullName evidence="2">Uncharacterized protein</fullName>
    </submittedName>
</protein>
<dbReference type="EMBL" id="CP162511">
    <property type="protein sequence ID" value="XDI07016.1"/>
    <property type="molecule type" value="Genomic_DNA"/>
</dbReference>
<feature type="region of interest" description="Disordered" evidence="1">
    <location>
        <begin position="20"/>
        <end position="73"/>
    </location>
</feature>